<dbReference type="GO" id="GO:0006777">
    <property type="term" value="P:Mo-molybdopterin cofactor biosynthetic process"/>
    <property type="evidence" value="ECO:0007669"/>
    <property type="project" value="UniProtKB-UniRule"/>
</dbReference>
<comment type="pathway">
    <text evidence="3 11">Cofactor biosynthesis; molybdopterin biosynthesis.</text>
</comment>
<dbReference type="Gene3D" id="3.90.105.10">
    <property type="entry name" value="Molybdopterin biosynthesis moea protein, domain 2"/>
    <property type="match status" value="1"/>
</dbReference>
<name>A0AA37BWX9_9ACTN</name>
<dbReference type="Gene3D" id="2.170.190.11">
    <property type="entry name" value="Molybdopterin biosynthesis moea protein, domain 3"/>
    <property type="match status" value="1"/>
</dbReference>
<dbReference type="FunFam" id="2.170.190.11:FF:000004">
    <property type="entry name" value="Molybdopterin molybdenumtransferase"/>
    <property type="match status" value="1"/>
</dbReference>
<evidence type="ECO:0000259" key="13">
    <source>
        <dbReference type="SMART" id="SM00852"/>
    </source>
</evidence>
<dbReference type="GO" id="GO:0061599">
    <property type="term" value="F:molybdopterin molybdotransferase activity"/>
    <property type="evidence" value="ECO:0007669"/>
    <property type="project" value="UniProtKB-UniRule"/>
</dbReference>
<dbReference type="GO" id="GO:0005829">
    <property type="term" value="C:cytosol"/>
    <property type="evidence" value="ECO:0007669"/>
    <property type="project" value="TreeGrafter"/>
</dbReference>
<dbReference type="NCBIfam" id="NF045515">
    <property type="entry name" value="Glp_gephyrin"/>
    <property type="match status" value="1"/>
</dbReference>
<dbReference type="Pfam" id="PF00994">
    <property type="entry name" value="MoCF_biosynth"/>
    <property type="match status" value="1"/>
</dbReference>
<dbReference type="RefSeq" id="WP_037845492.1">
    <property type="nucleotide sequence ID" value="NZ_BNDZ01000005.1"/>
</dbReference>
<gene>
    <name evidence="14" type="ORF">ScoT_24740</name>
</gene>
<evidence type="ECO:0000256" key="2">
    <source>
        <dbReference type="ARBA" id="ARBA00002901"/>
    </source>
</evidence>
<proteinExistence type="inferred from homology"/>
<feature type="domain" description="MoaB/Mog" evidence="13">
    <location>
        <begin position="211"/>
        <end position="380"/>
    </location>
</feature>
<evidence type="ECO:0000256" key="5">
    <source>
        <dbReference type="ARBA" id="ARBA00022505"/>
    </source>
</evidence>
<protein>
    <recommendedName>
        <fullName evidence="11">Molybdopterin molybdenumtransferase</fullName>
        <ecNumber evidence="11">2.10.1.1</ecNumber>
    </recommendedName>
</protein>
<dbReference type="EMBL" id="BNDZ01000005">
    <property type="protein sequence ID" value="GHI46300.1"/>
    <property type="molecule type" value="Genomic_DNA"/>
</dbReference>
<dbReference type="Gene3D" id="3.40.980.10">
    <property type="entry name" value="MoaB/Mog-like domain"/>
    <property type="match status" value="2"/>
</dbReference>
<dbReference type="SUPFAM" id="SSF53218">
    <property type="entry name" value="Molybdenum cofactor biosynthesis proteins"/>
    <property type="match status" value="1"/>
</dbReference>
<evidence type="ECO:0000256" key="6">
    <source>
        <dbReference type="ARBA" id="ARBA00022679"/>
    </source>
</evidence>
<dbReference type="Pfam" id="PF03453">
    <property type="entry name" value="MoeA_N"/>
    <property type="match status" value="1"/>
</dbReference>
<dbReference type="InterPro" id="IPR001453">
    <property type="entry name" value="MoaB/Mog_dom"/>
</dbReference>
<dbReference type="PANTHER" id="PTHR10192">
    <property type="entry name" value="MOLYBDOPTERIN BIOSYNTHESIS PROTEIN"/>
    <property type="match status" value="1"/>
</dbReference>
<dbReference type="InterPro" id="IPR005111">
    <property type="entry name" value="MoeA_C_domain_IV"/>
</dbReference>
<comment type="catalytic activity">
    <reaction evidence="10">
        <text>adenylyl-molybdopterin + molybdate = Mo-molybdopterin + AMP + H(+)</text>
        <dbReference type="Rhea" id="RHEA:35047"/>
        <dbReference type="ChEBI" id="CHEBI:15378"/>
        <dbReference type="ChEBI" id="CHEBI:36264"/>
        <dbReference type="ChEBI" id="CHEBI:62727"/>
        <dbReference type="ChEBI" id="CHEBI:71302"/>
        <dbReference type="ChEBI" id="CHEBI:456215"/>
        <dbReference type="EC" id="2.10.1.1"/>
    </reaction>
</comment>
<evidence type="ECO:0000256" key="7">
    <source>
        <dbReference type="ARBA" id="ARBA00022723"/>
    </source>
</evidence>
<comment type="cofactor">
    <cofactor evidence="1 11">
        <name>Mg(2+)</name>
        <dbReference type="ChEBI" id="CHEBI:18420"/>
    </cofactor>
</comment>
<dbReference type="FunFam" id="3.40.980.10:FF:000004">
    <property type="entry name" value="Molybdopterin molybdenumtransferase"/>
    <property type="match status" value="1"/>
</dbReference>
<evidence type="ECO:0000256" key="8">
    <source>
        <dbReference type="ARBA" id="ARBA00022842"/>
    </source>
</evidence>
<feature type="compositionally biased region" description="Acidic residues" evidence="12">
    <location>
        <begin position="299"/>
        <end position="319"/>
    </location>
</feature>
<dbReference type="Proteomes" id="UP001051844">
    <property type="component" value="Unassembled WGS sequence"/>
</dbReference>
<accession>A0AA37BWX9</accession>
<keyword evidence="6 11" id="KW-0808">Transferase</keyword>
<dbReference type="SUPFAM" id="SSF63882">
    <property type="entry name" value="MoeA N-terminal region -like"/>
    <property type="match status" value="1"/>
</dbReference>
<keyword evidence="7 11" id="KW-0479">Metal-binding</keyword>
<dbReference type="EC" id="2.10.1.1" evidence="11"/>
<dbReference type="InterPro" id="IPR036688">
    <property type="entry name" value="MoeA_C_domain_IV_sf"/>
</dbReference>
<dbReference type="SUPFAM" id="SSF63867">
    <property type="entry name" value="MoeA C-terminal domain-like"/>
    <property type="match status" value="1"/>
</dbReference>
<sequence>MSSTTEQATGARTWSVAEHLDDILTAVQPLEPIELNLLDAQGCVLVEQVTVPVALPPFDNSSMDGYAVRAADTERASEASPAVLTVIGDVAAGSSGTELTVGPGRAARIMTGAPLPPGADAVVPVEWTDGGTGAGPARTMAPHSAAPQGSGGQVRVHRPVTPHAHVRARGGDVCAGDVALEAGTVLGPPQIALLSAIGRPAARVRPRPRVVVLSTGSELAQPGEELAAGQIYDSNSFALAAAAKDAGAIVYRVGAVTDDAETLRATIEDQLIRADLLVTTGGVSVGAYDVVKEALTSVAEEEPEEREGEAAEATEGAVGEDAEQAVHRAHVDFRTLAMQPGKPQGFGTIGPDRTPILTLPGNPVSSYVSFELFVRPAIRAMMGLADLHRPVVRATLLPPHGAGDEEPAPLTSPEGKRQFLRGTYTGGERPEVRPVGGSGSHLIGALAHADALIVLPETVTKAAWGGEVEVVLLG</sequence>
<feature type="region of interest" description="Disordered" evidence="12">
    <location>
        <begin position="297"/>
        <end position="319"/>
    </location>
</feature>
<reference evidence="14" key="1">
    <citation type="submission" date="2022-09" db="EMBL/GenBank/DDBJ databases">
        <title>Whole genome shotgun sequence of Streptomyces albidoflavus NBRC 12854.</title>
        <authorList>
            <person name="Komaki H."/>
            <person name="Tamura T."/>
        </authorList>
    </citation>
    <scope>NUCLEOTIDE SEQUENCE</scope>
    <source>
        <strain evidence="14">NBRC 12854</strain>
    </source>
</reference>
<dbReference type="InterPro" id="IPR036425">
    <property type="entry name" value="MoaB/Mog-like_dom_sf"/>
</dbReference>
<dbReference type="SMART" id="SM00852">
    <property type="entry name" value="MoCF_biosynth"/>
    <property type="match status" value="1"/>
</dbReference>
<keyword evidence="8 11" id="KW-0460">Magnesium</keyword>
<dbReference type="CDD" id="cd00887">
    <property type="entry name" value="MoeA"/>
    <property type="match status" value="1"/>
</dbReference>
<dbReference type="PANTHER" id="PTHR10192:SF5">
    <property type="entry name" value="GEPHYRIN"/>
    <property type="match status" value="1"/>
</dbReference>
<evidence type="ECO:0000313" key="14">
    <source>
        <dbReference type="EMBL" id="GHI46300.1"/>
    </source>
</evidence>
<dbReference type="InterPro" id="IPR038987">
    <property type="entry name" value="MoeA-like"/>
</dbReference>
<evidence type="ECO:0000313" key="15">
    <source>
        <dbReference type="Proteomes" id="UP001051844"/>
    </source>
</evidence>
<keyword evidence="9 11" id="KW-0501">Molybdenum cofactor biosynthesis</keyword>
<organism evidence="14 15">
    <name type="scientific">Streptomyces albidoflavus</name>
    <dbReference type="NCBI Taxonomy" id="1886"/>
    <lineage>
        <taxon>Bacteria</taxon>
        <taxon>Bacillati</taxon>
        <taxon>Actinomycetota</taxon>
        <taxon>Actinomycetes</taxon>
        <taxon>Kitasatosporales</taxon>
        <taxon>Streptomycetaceae</taxon>
        <taxon>Streptomyces</taxon>
        <taxon>Streptomyces albidoflavus group</taxon>
    </lineage>
</organism>
<evidence type="ECO:0000256" key="9">
    <source>
        <dbReference type="ARBA" id="ARBA00023150"/>
    </source>
</evidence>
<evidence type="ECO:0000256" key="4">
    <source>
        <dbReference type="ARBA" id="ARBA00010763"/>
    </source>
</evidence>
<evidence type="ECO:0000256" key="12">
    <source>
        <dbReference type="SAM" id="MobiDB-lite"/>
    </source>
</evidence>
<keyword evidence="5 11" id="KW-0500">Molybdenum</keyword>
<dbReference type="InterPro" id="IPR036135">
    <property type="entry name" value="MoeA_linker/N_sf"/>
</dbReference>
<dbReference type="Pfam" id="PF03454">
    <property type="entry name" value="MoeA_C"/>
    <property type="match status" value="1"/>
</dbReference>
<evidence type="ECO:0000256" key="10">
    <source>
        <dbReference type="ARBA" id="ARBA00047317"/>
    </source>
</evidence>
<comment type="caution">
    <text evidence="14">The sequence shown here is derived from an EMBL/GenBank/DDBJ whole genome shotgun (WGS) entry which is preliminary data.</text>
</comment>
<dbReference type="InterPro" id="IPR005110">
    <property type="entry name" value="MoeA_linker/N"/>
</dbReference>
<comment type="function">
    <text evidence="2 11">Catalyzes the insertion of molybdate into adenylated molybdopterin with the concomitant release of AMP.</text>
</comment>
<evidence type="ECO:0000256" key="3">
    <source>
        <dbReference type="ARBA" id="ARBA00005046"/>
    </source>
</evidence>
<dbReference type="Gene3D" id="2.40.340.10">
    <property type="entry name" value="MoeA, C-terminal, domain IV"/>
    <property type="match status" value="1"/>
</dbReference>
<comment type="similarity">
    <text evidence="4 11">Belongs to the MoeA family.</text>
</comment>
<dbReference type="GO" id="GO:0046872">
    <property type="term" value="F:metal ion binding"/>
    <property type="evidence" value="ECO:0007669"/>
    <property type="project" value="UniProtKB-UniRule"/>
</dbReference>
<evidence type="ECO:0000256" key="1">
    <source>
        <dbReference type="ARBA" id="ARBA00001946"/>
    </source>
</evidence>
<evidence type="ECO:0000256" key="11">
    <source>
        <dbReference type="RuleBase" id="RU365090"/>
    </source>
</evidence>
<dbReference type="NCBIfam" id="TIGR00177">
    <property type="entry name" value="molyb_syn"/>
    <property type="match status" value="1"/>
</dbReference>
<dbReference type="AlphaFoldDB" id="A0AA37BWX9"/>